<evidence type="ECO:0000313" key="3">
    <source>
        <dbReference type="Proteomes" id="UP000433577"/>
    </source>
</evidence>
<dbReference type="PANTHER" id="PTHR37314">
    <property type="entry name" value="SLR0142 PROTEIN"/>
    <property type="match status" value="1"/>
</dbReference>
<geneLocation type="plasmid" evidence="2 3">
    <name>p1</name>
</geneLocation>
<dbReference type="PANTHER" id="PTHR37314:SF4">
    <property type="entry name" value="UPF0700 TRANSMEMBRANE PROTEIN YOAK"/>
    <property type="match status" value="1"/>
</dbReference>
<protein>
    <submittedName>
        <fullName evidence="2">DUF1275 domain-containing protein</fullName>
    </submittedName>
</protein>
<dbReference type="EMBL" id="CP046917">
    <property type="protein sequence ID" value="QGZ67064.1"/>
    <property type="molecule type" value="Genomic_DNA"/>
</dbReference>
<name>A0A7Z2GSU3_9BURK</name>
<organism evidence="2 3">
    <name type="scientific">Paraburkholderia acidisoli</name>
    <dbReference type="NCBI Taxonomy" id="2571748"/>
    <lineage>
        <taxon>Bacteria</taxon>
        <taxon>Pseudomonadati</taxon>
        <taxon>Pseudomonadota</taxon>
        <taxon>Betaproteobacteria</taxon>
        <taxon>Burkholderiales</taxon>
        <taxon>Burkholderiaceae</taxon>
        <taxon>Paraburkholderia</taxon>
    </lineage>
</organism>
<gene>
    <name evidence="2" type="ORF">FAZ98_35140</name>
</gene>
<dbReference type="RefSeq" id="WP_158959013.1">
    <property type="nucleotide sequence ID" value="NZ_CP046917.1"/>
</dbReference>
<proteinExistence type="predicted"/>
<evidence type="ECO:0000256" key="1">
    <source>
        <dbReference type="SAM" id="Phobius"/>
    </source>
</evidence>
<keyword evidence="2" id="KW-0614">Plasmid</keyword>
<feature type="transmembrane region" description="Helical" evidence="1">
    <location>
        <begin position="189"/>
        <end position="208"/>
    </location>
</feature>
<keyword evidence="3" id="KW-1185">Reference proteome</keyword>
<evidence type="ECO:0000313" key="2">
    <source>
        <dbReference type="EMBL" id="QGZ67064.1"/>
    </source>
</evidence>
<reference evidence="2 3" key="1">
    <citation type="submission" date="2019-12" db="EMBL/GenBank/DDBJ databases">
        <title>Paraburkholderia acidiphila 7Q-K02 sp. nov and Paraburkholderia acidisoli DHF22 sp. nov., two strains isolated from forest soil.</title>
        <authorList>
            <person name="Gao Z."/>
            <person name="Qiu L."/>
        </authorList>
    </citation>
    <scope>NUCLEOTIDE SEQUENCE [LARGE SCALE GENOMIC DNA]</scope>
    <source>
        <strain evidence="2 3">DHF22</strain>
        <plasmid evidence="2 3">p1</plasmid>
    </source>
</reference>
<keyword evidence="1" id="KW-0472">Membrane</keyword>
<dbReference type="AlphaFoldDB" id="A0A7Z2GSU3"/>
<keyword evidence="1" id="KW-0812">Transmembrane</keyword>
<dbReference type="Proteomes" id="UP000433577">
    <property type="component" value="Plasmid p1"/>
</dbReference>
<accession>A0A7Z2GSU3</accession>
<dbReference type="Pfam" id="PF06912">
    <property type="entry name" value="DUF1275"/>
    <property type="match status" value="1"/>
</dbReference>
<keyword evidence="1" id="KW-1133">Transmembrane helix</keyword>
<feature type="transmembrane region" description="Helical" evidence="1">
    <location>
        <begin position="64"/>
        <end position="84"/>
    </location>
</feature>
<dbReference type="OrthoDB" id="9133317at2"/>
<feature type="transmembrane region" description="Helical" evidence="1">
    <location>
        <begin position="91"/>
        <end position="112"/>
    </location>
</feature>
<dbReference type="KEGG" id="pacs:FAZ98_35140"/>
<sequence length="223" mass="23026">MPSHRAPFWCRICSSPLPVLALIALAGNTDALVMMHGKQLLAVYMTGDSTRISAALLQGAWDKVGALLCVVVSFLAGTTLAAWIGERAGAWRAAIALMLTGLLIAFAIPYAGDDWPLRATSLIAAAMGALNQTRADQSGVTFITGALIKVGRHLAAGRYGDAALGMARWAAWLAGAVVGAMLDSHFGSGALFALVLFAFAGALAAVLTRMSADPPADSSRSSL</sequence>
<dbReference type="InterPro" id="IPR010699">
    <property type="entry name" value="DUF1275"/>
</dbReference>